<reference evidence="12" key="1">
    <citation type="submission" date="2021-06" db="EMBL/GenBank/DDBJ databases">
        <authorList>
            <person name="Kallberg Y."/>
            <person name="Tangrot J."/>
            <person name="Rosling A."/>
        </authorList>
    </citation>
    <scope>NUCLEOTIDE SEQUENCE</scope>
    <source>
        <strain evidence="12">FL130A</strain>
    </source>
</reference>
<dbReference type="GO" id="GO:0000122">
    <property type="term" value="P:negative regulation of transcription by RNA polymerase II"/>
    <property type="evidence" value="ECO:0007669"/>
    <property type="project" value="TreeGrafter"/>
</dbReference>
<dbReference type="Proteomes" id="UP000789508">
    <property type="component" value="Unassembled WGS sequence"/>
</dbReference>
<evidence type="ECO:0000256" key="10">
    <source>
        <dbReference type="SAM" id="MobiDB-lite"/>
    </source>
</evidence>
<keyword evidence="5" id="KW-0863">Zinc-finger</keyword>
<sequence>MSEGDSREQVSPSITAISGGGSRYRSLSNSRILNENNNNNVENNSSSTNSSQINDNSNNRTASTDSRRNNRRPRNSDEQSRPRRNRDNVERSQQQAENADSNDLAGSSNLSNSSTKSANSEAGEQLPVNTKGKAREIQSSSSNDFASNSKNPRSKSKNFSFRSKRATIMRMSQNEITDVLTSITHGLTTSTYECVICFEFILPKHRTWSCNVCWVVLHLQCTEKWAKKSITENKSTNNLWCCPGCRSDYYSIPRDYWCFCGKTRDPEINRYLTPHTCGQTCKKSRDCPHDCTLQCHPGPCPPCSAMGPRTTCWCGLQTFQKRCVDTDYVGKLSCGEKCGRMLECGSHYCQKPCHGGPCNTCTEMQTQLCYCGKSERITTCGEGNVSRSISNREGDREYWFGHFECEKLCDRLLECGKHRCERICHPVDRKLESCPYEPSRIETCPCGKNSIVSLLGRQRTSCTDEIPTCKNKCPKLLPCGHSCQYNCHQGACSTCEVILQVRCRCGSTLVQRKCSEINRESDELPTCDKICQGLRSCGKHQCNVRCCPSANKPRKKIMFGQEPEEEDENHRCTFVCDKRLKCGNHNCQLPCHRGHCLPCLEASFEELTCHCGRTKVFPPIPCGMTVPPCPHACIREPPCGHAGVAHPCHTDSQTCPPCPYFVEKMCMCGRSAIKNVPCHKSNVSCGRICDRIAPCGGHRCKRTCHSGDCLTNEQGVTRKCTQPCGKPRNLCGHPCTAACHAPARCPEDIPCQQKVTLTCKCGNLKQEVTCFMSSQNSIENKNRVLQCTDYCAMLERNRRVAQALEIETGENSSLKYVPKYSEELLKYYTAHKDWAKNIEFQINDFMKSDKQTLDLKPMKAPHRQFIHDLCAIYRLHSESFDEEPYRSVYIKKKIDSIMPPYTLAQVVASNASASGSTTLSSTISPSASSSTLEQLVRKPKQPVNGLYLAELAFGITREELQKEIEPIMGRFKFMVKWVAEEDAVIMPYVGSMQMDELEILLMRLKYSAKEALVPKAICAWVELCWVSSKFEVVWRERGKIINNLGNVSGLGSGSDAEAKSPLVTLPPKPPIGNTNPFEILSSENNSSANLKQTASRPLSNAWMSRRQQNQQSVASSSSSQTKPSQNYYKGFFAGSEDDVPDDWEMLSDGSL</sequence>
<dbReference type="Gene3D" id="3.30.1370.50">
    <property type="entry name" value="R3H-like domain"/>
    <property type="match status" value="1"/>
</dbReference>
<dbReference type="InterPro" id="IPR001374">
    <property type="entry name" value="R3H_dom"/>
</dbReference>
<evidence type="ECO:0000256" key="7">
    <source>
        <dbReference type="ARBA" id="ARBA00023015"/>
    </source>
</evidence>
<dbReference type="OrthoDB" id="6512771at2759"/>
<dbReference type="GO" id="GO:0000981">
    <property type="term" value="F:DNA-binding transcription factor activity, RNA polymerase II-specific"/>
    <property type="evidence" value="ECO:0007669"/>
    <property type="project" value="TreeGrafter"/>
</dbReference>
<feature type="compositionally biased region" description="Basic residues" evidence="10">
    <location>
        <begin position="152"/>
        <end position="162"/>
    </location>
</feature>
<dbReference type="InterPro" id="IPR036867">
    <property type="entry name" value="R3H_dom_sf"/>
</dbReference>
<dbReference type="InterPro" id="IPR000967">
    <property type="entry name" value="Znf_NFX1"/>
</dbReference>
<keyword evidence="8" id="KW-0804">Transcription</keyword>
<dbReference type="GO" id="GO:0005634">
    <property type="term" value="C:nucleus"/>
    <property type="evidence" value="ECO:0007669"/>
    <property type="project" value="UniProtKB-SubCell"/>
</dbReference>
<dbReference type="Pfam" id="PF01422">
    <property type="entry name" value="zf-NF-X1"/>
    <property type="match status" value="6"/>
</dbReference>
<dbReference type="PANTHER" id="PTHR12360">
    <property type="entry name" value="NUCLEAR TRANSCRIPTION FACTOR, X-BOX BINDING 1 NFX1"/>
    <property type="match status" value="1"/>
</dbReference>
<keyword evidence="3" id="KW-0479">Metal-binding</keyword>
<keyword evidence="7" id="KW-0805">Transcription regulation</keyword>
<evidence type="ECO:0000256" key="8">
    <source>
        <dbReference type="ARBA" id="ARBA00023163"/>
    </source>
</evidence>
<keyword evidence="13" id="KW-1185">Reference proteome</keyword>
<comment type="similarity">
    <text evidence="2">Belongs to the NFX1 family.</text>
</comment>
<dbReference type="PROSITE" id="PS51061">
    <property type="entry name" value="R3H"/>
    <property type="match status" value="1"/>
</dbReference>
<feature type="region of interest" description="Disordered" evidence="10">
    <location>
        <begin position="1056"/>
        <end position="1151"/>
    </location>
</feature>
<feature type="compositionally biased region" description="Basic and acidic residues" evidence="10">
    <location>
        <begin position="74"/>
        <end position="90"/>
    </location>
</feature>
<dbReference type="Pfam" id="PF01424">
    <property type="entry name" value="R3H"/>
    <property type="match status" value="1"/>
</dbReference>
<keyword evidence="6" id="KW-0862">Zinc</keyword>
<dbReference type="GO" id="GO:0008270">
    <property type="term" value="F:zinc ion binding"/>
    <property type="evidence" value="ECO:0007669"/>
    <property type="project" value="UniProtKB-KW"/>
</dbReference>
<evidence type="ECO:0000256" key="1">
    <source>
        <dbReference type="ARBA" id="ARBA00004123"/>
    </source>
</evidence>
<evidence type="ECO:0000256" key="6">
    <source>
        <dbReference type="ARBA" id="ARBA00022833"/>
    </source>
</evidence>
<dbReference type="SMART" id="SM00438">
    <property type="entry name" value="ZnF_NFX"/>
    <property type="match status" value="9"/>
</dbReference>
<feature type="region of interest" description="Disordered" evidence="10">
    <location>
        <begin position="1"/>
        <end position="162"/>
    </location>
</feature>
<feature type="domain" description="R3H" evidence="11">
    <location>
        <begin position="832"/>
        <end position="894"/>
    </location>
</feature>
<feature type="compositionally biased region" description="Polar residues" evidence="10">
    <location>
        <begin position="1072"/>
        <end position="1102"/>
    </location>
</feature>
<keyword evidence="4" id="KW-0677">Repeat</keyword>
<dbReference type="GO" id="GO:0000977">
    <property type="term" value="F:RNA polymerase II transcription regulatory region sequence-specific DNA binding"/>
    <property type="evidence" value="ECO:0007669"/>
    <property type="project" value="TreeGrafter"/>
</dbReference>
<comment type="subcellular location">
    <subcellularLocation>
        <location evidence="1">Nucleus</location>
    </subcellularLocation>
</comment>
<name>A0A9N9CPV9_9GLOM</name>
<dbReference type="CDD" id="cd06008">
    <property type="entry name" value="NF-X1-zinc-finger"/>
    <property type="match status" value="7"/>
</dbReference>
<feature type="compositionally biased region" description="Low complexity" evidence="10">
    <location>
        <begin position="101"/>
        <end position="120"/>
    </location>
</feature>
<evidence type="ECO:0000256" key="9">
    <source>
        <dbReference type="ARBA" id="ARBA00023242"/>
    </source>
</evidence>
<feature type="compositionally biased region" description="Low complexity" evidence="10">
    <location>
        <begin position="139"/>
        <end position="151"/>
    </location>
</feature>
<dbReference type="AlphaFoldDB" id="A0A9N9CPV9"/>
<organism evidence="12 13">
    <name type="scientific">Ambispora leptoticha</name>
    <dbReference type="NCBI Taxonomy" id="144679"/>
    <lineage>
        <taxon>Eukaryota</taxon>
        <taxon>Fungi</taxon>
        <taxon>Fungi incertae sedis</taxon>
        <taxon>Mucoromycota</taxon>
        <taxon>Glomeromycotina</taxon>
        <taxon>Glomeromycetes</taxon>
        <taxon>Archaeosporales</taxon>
        <taxon>Ambisporaceae</taxon>
        <taxon>Ambispora</taxon>
    </lineage>
</organism>
<evidence type="ECO:0000313" key="12">
    <source>
        <dbReference type="EMBL" id="CAG8606811.1"/>
    </source>
</evidence>
<dbReference type="SUPFAM" id="SSF82708">
    <property type="entry name" value="R3H domain"/>
    <property type="match status" value="1"/>
</dbReference>
<dbReference type="EMBL" id="CAJVPS010004685">
    <property type="protein sequence ID" value="CAG8606811.1"/>
    <property type="molecule type" value="Genomic_DNA"/>
</dbReference>
<evidence type="ECO:0000313" key="13">
    <source>
        <dbReference type="Proteomes" id="UP000789508"/>
    </source>
</evidence>
<dbReference type="InterPro" id="IPR034078">
    <property type="entry name" value="NFX1_fam"/>
</dbReference>
<proteinExistence type="inferred from homology"/>
<feature type="compositionally biased region" description="Acidic residues" evidence="10">
    <location>
        <begin position="1135"/>
        <end position="1145"/>
    </location>
</feature>
<feature type="compositionally biased region" description="Low complexity" evidence="10">
    <location>
        <begin position="1104"/>
        <end position="1125"/>
    </location>
</feature>
<gene>
    <name evidence="12" type="ORF">ALEPTO_LOCUS8392</name>
</gene>
<keyword evidence="9" id="KW-0539">Nucleus</keyword>
<comment type="caution">
    <text evidence="12">The sequence shown here is derived from an EMBL/GenBank/DDBJ whole genome shotgun (WGS) entry which is preliminary data.</text>
</comment>
<evidence type="ECO:0000256" key="3">
    <source>
        <dbReference type="ARBA" id="ARBA00022723"/>
    </source>
</evidence>
<dbReference type="PANTHER" id="PTHR12360:SF12">
    <property type="entry name" value="TRANSCRIPTIONAL REPRESSOR NF-X1"/>
    <property type="match status" value="1"/>
</dbReference>
<evidence type="ECO:0000259" key="11">
    <source>
        <dbReference type="PROSITE" id="PS51061"/>
    </source>
</evidence>
<evidence type="ECO:0000256" key="4">
    <source>
        <dbReference type="ARBA" id="ARBA00022737"/>
    </source>
</evidence>
<evidence type="ECO:0000256" key="2">
    <source>
        <dbReference type="ARBA" id="ARBA00007269"/>
    </source>
</evidence>
<protein>
    <submittedName>
        <fullName evidence="12">5714_t:CDS:1</fullName>
    </submittedName>
</protein>
<evidence type="ECO:0000256" key="5">
    <source>
        <dbReference type="ARBA" id="ARBA00022771"/>
    </source>
</evidence>
<accession>A0A9N9CPV9</accession>
<feature type="compositionally biased region" description="Low complexity" evidence="10">
    <location>
        <begin position="26"/>
        <end position="59"/>
    </location>
</feature>
<dbReference type="SMART" id="SM00393">
    <property type="entry name" value="R3H"/>
    <property type="match status" value="1"/>
</dbReference>